<dbReference type="InterPro" id="IPR050950">
    <property type="entry name" value="HTH-type_LysR_regulators"/>
</dbReference>
<dbReference type="Gene3D" id="3.40.190.290">
    <property type="match status" value="1"/>
</dbReference>
<dbReference type="SUPFAM" id="SSF53850">
    <property type="entry name" value="Periplasmic binding protein-like II"/>
    <property type="match status" value="1"/>
</dbReference>
<keyword evidence="3" id="KW-0238">DNA-binding</keyword>
<reference evidence="6 7" key="1">
    <citation type="submission" date="2019-06" db="EMBL/GenBank/DDBJ databases">
        <title>Quisquiliibacterium sp. nov., isolated from a maize field.</title>
        <authorList>
            <person name="Lin S.-Y."/>
            <person name="Tsai C.-F."/>
            <person name="Young C.-C."/>
        </authorList>
    </citation>
    <scope>NUCLEOTIDE SEQUENCE [LARGE SCALE GENOMIC DNA]</scope>
    <source>
        <strain evidence="6 7">CC-CFT501</strain>
    </source>
</reference>
<dbReference type="GO" id="GO:0005829">
    <property type="term" value="C:cytosol"/>
    <property type="evidence" value="ECO:0007669"/>
    <property type="project" value="TreeGrafter"/>
</dbReference>
<dbReference type="GO" id="GO:0003700">
    <property type="term" value="F:DNA-binding transcription factor activity"/>
    <property type="evidence" value="ECO:0007669"/>
    <property type="project" value="InterPro"/>
</dbReference>
<dbReference type="PANTHER" id="PTHR30419">
    <property type="entry name" value="HTH-TYPE TRANSCRIPTIONAL REGULATOR YBHD"/>
    <property type="match status" value="1"/>
</dbReference>
<dbReference type="Pfam" id="PF03466">
    <property type="entry name" value="LysR_substrate"/>
    <property type="match status" value="1"/>
</dbReference>
<dbReference type="InterPro" id="IPR036390">
    <property type="entry name" value="WH_DNA-bd_sf"/>
</dbReference>
<evidence type="ECO:0000256" key="2">
    <source>
        <dbReference type="ARBA" id="ARBA00023015"/>
    </source>
</evidence>
<dbReference type="CDD" id="cd08440">
    <property type="entry name" value="PBP2_LTTR_like_4"/>
    <property type="match status" value="1"/>
</dbReference>
<dbReference type="SUPFAM" id="SSF46785">
    <property type="entry name" value="Winged helix' DNA-binding domain"/>
    <property type="match status" value="1"/>
</dbReference>
<evidence type="ECO:0000256" key="4">
    <source>
        <dbReference type="ARBA" id="ARBA00023163"/>
    </source>
</evidence>
<organism evidence="6 7">
    <name type="scientific">Zeimonas arvi</name>
    <dbReference type="NCBI Taxonomy" id="2498847"/>
    <lineage>
        <taxon>Bacteria</taxon>
        <taxon>Pseudomonadati</taxon>
        <taxon>Pseudomonadota</taxon>
        <taxon>Betaproteobacteria</taxon>
        <taxon>Burkholderiales</taxon>
        <taxon>Burkholderiaceae</taxon>
        <taxon>Zeimonas</taxon>
    </lineage>
</organism>
<name>A0A5C8NUL5_9BURK</name>
<protein>
    <submittedName>
        <fullName evidence="6">LysR family transcriptional regulator</fullName>
    </submittedName>
</protein>
<dbReference type="GO" id="GO:0003677">
    <property type="term" value="F:DNA binding"/>
    <property type="evidence" value="ECO:0007669"/>
    <property type="project" value="UniProtKB-KW"/>
</dbReference>
<dbReference type="Gene3D" id="1.10.10.10">
    <property type="entry name" value="Winged helix-like DNA-binding domain superfamily/Winged helix DNA-binding domain"/>
    <property type="match status" value="1"/>
</dbReference>
<comment type="caution">
    <text evidence="6">The sequence shown here is derived from an EMBL/GenBank/DDBJ whole genome shotgun (WGS) entry which is preliminary data.</text>
</comment>
<evidence type="ECO:0000256" key="1">
    <source>
        <dbReference type="ARBA" id="ARBA00009437"/>
    </source>
</evidence>
<keyword evidence="7" id="KW-1185">Reference proteome</keyword>
<dbReference type="PRINTS" id="PR00039">
    <property type="entry name" value="HTHLYSR"/>
</dbReference>
<keyword evidence="4" id="KW-0804">Transcription</keyword>
<evidence type="ECO:0000256" key="3">
    <source>
        <dbReference type="ARBA" id="ARBA00023125"/>
    </source>
</evidence>
<gene>
    <name evidence="6" type="ORF">FHP08_14165</name>
</gene>
<dbReference type="EMBL" id="VDUY01000005">
    <property type="protein sequence ID" value="TXL64869.1"/>
    <property type="molecule type" value="Genomic_DNA"/>
</dbReference>
<dbReference type="PROSITE" id="PS50931">
    <property type="entry name" value="HTH_LYSR"/>
    <property type="match status" value="1"/>
</dbReference>
<dbReference type="Proteomes" id="UP000321548">
    <property type="component" value="Unassembled WGS sequence"/>
</dbReference>
<sequence length="311" mass="33940">MHLSIRQMQLFRTVAEAGSFSEAALRLHLSQPALSAAIRKLEETLEVRLFDRTTRRIALTPEGQELLRLSARLIDEFEAVTGDLRDYLARRRGRVVVAALPSLAAVTLPPALARLKAMHPGIDVTLRDTLNDEIQELVQSGAADFALTVTPQAGRGLAFRPLIVDRFVMLCPRDHELAARKQVSWTQVVRYPIVGMARTSSVRQHIDAACAQAGIALRNEYDVEHLATVGALVREGLGVAALPSLTTPLLRFADLAEVPIVRPRVERTMGIVTRAGRSLSVAASALVEVLSEGAFAEPASEPTRVRRRASA</sequence>
<dbReference type="FunFam" id="1.10.10.10:FF:000001">
    <property type="entry name" value="LysR family transcriptional regulator"/>
    <property type="match status" value="1"/>
</dbReference>
<dbReference type="InterPro" id="IPR005119">
    <property type="entry name" value="LysR_subst-bd"/>
</dbReference>
<evidence type="ECO:0000313" key="6">
    <source>
        <dbReference type="EMBL" id="TXL64869.1"/>
    </source>
</evidence>
<keyword evidence="2" id="KW-0805">Transcription regulation</keyword>
<evidence type="ECO:0000313" key="7">
    <source>
        <dbReference type="Proteomes" id="UP000321548"/>
    </source>
</evidence>
<dbReference type="Pfam" id="PF00126">
    <property type="entry name" value="HTH_1"/>
    <property type="match status" value="1"/>
</dbReference>
<dbReference type="PANTHER" id="PTHR30419:SF8">
    <property type="entry name" value="NITROGEN ASSIMILATION TRANSCRIPTIONAL ACTIVATOR-RELATED"/>
    <property type="match status" value="1"/>
</dbReference>
<dbReference type="InterPro" id="IPR000847">
    <property type="entry name" value="LysR_HTH_N"/>
</dbReference>
<accession>A0A5C8NUL5</accession>
<evidence type="ECO:0000259" key="5">
    <source>
        <dbReference type="PROSITE" id="PS50931"/>
    </source>
</evidence>
<dbReference type="InterPro" id="IPR036388">
    <property type="entry name" value="WH-like_DNA-bd_sf"/>
</dbReference>
<feature type="domain" description="HTH lysR-type" evidence="5">
    <location>
        <begin position="3"/>
        <end position="60"/>
    </location>
</feature>
<proteinExistence type="inferred from homology"/>
<dbReference type="OrthoDB" id="8675247at2"/>
<dbReference type="AlphaFoldDB" id="A0A5C8NUL5"/>
<comment type="similarity">
    <text evidence="1">Belongs to the LysR transcriptional regulatory family.</text>
</comment>